<dbReference type="EMBL" id="KV417529">
    <property type="protein sequence ID" value="KZP23951.1"/>
    <property type="molecule type" value="Genomic_DNA"/>
</dbReference>
<accession>A0A166MFG5</accession>
<sequence length="1132" mass="122840">MAVIAYSKDKSTHYVYALHASLLCGQFSVPTPSPAVTPWGAPLEWSELLRKFTKHTSQAAVAAMASHTRELGLSLSQGGDEEDTEDLALGAECTAGSDASAREEVQAGYDKLKAQETPNSNDSRKLLLAFYAYTLGHPSECISYIQQVPAFTSLSFITITDKPETPADLWATTETIRSICLQGMSHEKLFPPDSSPAESTYRTALPLIQHTLASLTALSTPTLAVLTNPAPPPPPSNKRGIEEHFERYRELWGWTERLLFRLIALTAHHSQDAEGVWPVLALYRECSARWPPKFRPMHRGVVARLHLRALVLSPNSNSRGKDAKKAIREVANDYRAVLSATTTFPRAGERNTRVEEFVDLCVACWQANGAEGEGAGWVIDILWWATRLTFNSPRVFRHMTRLFCAAGDVALARRTLRLYTTLVSKAYQTRMASASSTSSSRDSVSEPAVEASEVEAEAADVDGDADSDANWVDTLIFGARMLCRPSPFPAAQSTPPTALEDAHEAQDLLVQAQTRLDPADKQREARLRLAEGVAATALALAAHDPRTRPALLRQALEAFEKSIEAVPSAEGWWHLAVALARGNGEKGAAAGEERDLGRAVAAATQAVEAWGGGDDGDDPRYWHLLGLLLSAQGKWKQARGVLEVAAALGVGEEEASDDEVVGLPANGNANVNGVHVRNFTSAPAGDGGVSTPTEPMQLLPQGARGIPPAHTLLQALPDHPRASRQDAFERALQLRMTQVALAEVIEGAEGAALEWVGVFGWAAERNGSGVDSATRRSSLDTTRPVSEYTTVQASDVGHSLPPVAENVERHEFSSAPDMDITNGTGLVPEVTVTPATPALDGDAAFGLGKRSGSMDQESTKGKKVQAMLHKSQAAASRLSTISKKIGNGMVRRDSISSLKRSTSAPDFHSLLQHNPYQASSIHSRRRLSFVKSPEPSRTDSPPPPPPTLSPNRQEKETKLNMRVARENRLLSDLWLMSAATFRRLGKIEQAKGAIQEAEVKDEDNPAVWVQLGLYYMALERQRHAIDAFHKAVFISPDDVSAAVHLARLYLTPSPTSKAPGGVDRDNFDLAAGMLAHAVKGAAWDVPEAWYYLAKAYNLQGRKDKEREALAMALNWSEQRSIRDMGLAVGWCL</sequence>
<keyword evidence="6" id="KW-1185">Reference proteome</keyword>
<dbReference type="AlphaFoldDB" id="A0A166MFG5"/>
<dbReference type="InterPro" id="IPR019734">
    <property type="entry name" value="TPR_rpt"/>
</dbReference>
<dbReference type="STRING" id="436010.A0A166MFG5"/>
<dbReference type="Proteomes" id="UP000076532">
    <property type="component" value="Unassembled WGS sequence"/>
</dbReference>
<dbReference type="Pfam" id="PF13432">
    <property type="entry name" value="TPR_16"/>
    <property type="match status" value="2"/>
</dbReference>
<feature type="compositionally biased region" description="Acidic residues" evidence="4">
    <location>
        <begin position="452"/>
        <end position="465"/>
    </location>
</feature>
<dbReference type="PANTHER" id="PTHR23083:SF464">
    <property type="entry name" value="TETRATRICOPEPTIDE REPEAT DOMAIN 7, ISOFORM A"/>
    <property type="match status" value="1"/>
</dbReference>
<dbReference type="SUPFAM" id="SSF48452">
    <property type="entry name" value="TPR-like"/>
    <property type="match status" value="2"/>
</dbReference>
<feature type="region of interest" description="Disordered" evidence="4">
    <location>
        <begin position="434"/>
        <end position="465"/>
    </location>
</feature>
<reference evidence="5 6" key="1">
    <citation type="journal article" date="2016" name="Mol. Biol. Evol.">
        <title>Comparative Genomics of Early-Diverging Mushroom-Forming Fungi Provides Insights into the Origins of Lignocellulose Decay Capabilities.</title>
        <authorList>
            <person name="Nagy L.G."/>
            <person name="Riley R."/>
            <person name="Tritt A."/>
            <person name="Adam C."/>
            <person name="Daum C."/>
            <person name="Floudas D."/>
            <person name="Sun H."/>
            <person name="Yadav J.S."/>
            <person name="Pangilinan J."/>
            <person name="Larsson K.H."/>
            <person name="Matsuura K."/>
            <person name="Barry K."/>
            <person name="Labutti K."/>
            <person name="Kuo R."/>
            <person name="Ohm R.A."/>
            <person name="Bhattacharya S.S."/>
            <person name="Shirouzu T."/>
            <person name="Yoshinaga Y."/>
            <person name="Martin F.M."/>
            <person name="Grigoriev I.V."/>
            <person name="Hibbett D.S."/>
        </authorList>
    </citation>
    <scope>NUCLEOTIDE SEQUENCE [LARGE SCALE GENOMIC DNA]</scope>
    <source>
        <strain evidence="5 6">CBS 109695</strain>
    </source>
</reference>
<feature type="region of interest" description="Disordered" evidence="4">
    <location>
        <begin position="906"/>
        <end position="957"/>
    </location>
</feature>
<feature type="compositionally biased region" description="Low complexity" evidence="4">
    <location>
        <begin position="434"/>
        <end position="451"/>
    </location>
</feature>
<evidence type="ECO:0000256" key="2">
    <source>
        <dbReference type="ARBA" id="ARBA00038251"/>
    </source>
</evidence>
<name>A0A166MFG5_9AGAM</name>
<comment type="similarity">
    <text evidence="2">Belongs to the YPP1 family.</text>
</comment>
<protein>
    <submittedName>
        <fullName evidence="5">Uncharacterized protein</fullName>
    </submittedName>
</protein>
<dbReference type="InterPro" id="IPR011990">
    <property type="entry name" value="TPR-like_helical_dom_sf"/>
</dbReference>
<organism evidence="5 6">
    <name type="scientific">Athelia psychrophila</name>
    <dbReference type="NCBI Taxonomy" id="1759441"/>
    <lineage>
        <taxon>Eukaryota</taxon>
        <taxon>Fungi</taxon>
        <taxon>Dikarya</taxon>
        <taxon>Basidiomycota</taxon>
        <taxon>Agaricomycotina</taxon>
        <taxon>Agaricomycetes</taxon>
        <taxon>Agaricomycetidae</taxon>
        <taxon>Atheliales</taxon>
        <taxon>Atheliaceae</taxon>
        <taxon>Athelia</taxon>
    </lineage>
</organism>
<feature type="compositionally biased region" description="Polar residues" evidence="4">
    <location>
        <begin position="911"/>
        <end position="921"/>
    </location>
</feature>
<dbReference type="SMART" id="SM00028">
    <property type="entry name" value="TPR"/>
    <property type="match status" value="4"/>
</dbReference>
<dbReference type="PROSITE" id="PS50005">
    <property type="entry name" value="TPR"/>
    <property type="match status" value="1"/>
</dbReference>
<evidence type="ECO:0000256" key="3">
    <source>
        <dbReference type="PROSITE-ProRule" id="PRU00339"/>
    </source>
</evidence>
<dbReference type="PANTHER" id="PTHR23083">
    <property type="entry name" value="TETRATRICOPEPTIDE REPEAT PROTEIN, TPR"/>
    <property type="match status" value="1"/>
</dbReference>
<gene>
    <name evidence="5" type="ORF">FIBSPDRAFT_951545</name>
</gene>
<evidence type="ECO:0000256" key="1">
    <source>
        <dbReference type="ARBA" id="ARBA00002550"/>
    </source>
</evidence>
<keyword evidence="3" id="KW-0802">TPR repeat</keyword>
<feature type="repeat" description="TPR" evidence="3">
    <location>
        <begin position="1005"/>
        <end position="1038"/>
    </location>
</feature>
<comment type="function">
    <text evidence="1">Involved in endocytosis.</text>
</comment>
<evidence type="ECO:0000313" key="5">
    <source>
        <dbReference type="EMBL" id="KZP23951.1"/>
    </source>
</evidence>
<dbReference type="Gene3D" id="1.25.40.10">
    <property type="entry name" value="Tetratricopeptide repeat domain"/>
    <property type="match status" value="2"/>
</dbReference>
<dbReference type="InterPro" id="IPR051722">
    <property type="entry name" value="Endocytosis_PI4K-reg_protein"/>
</dbReference>
<evidence type="ECO:0000256" key="4">
    <source>
        <dbReference type="SAM" id="MobiDB-lite"/>
    </source>
</evidence>
<dbReference type="OrthoDB" id="29013at2759"/>
<evidence type="ECO:0000313" key="6">
    <source>
        <dbReference type="Proteomes" id="UP000076532"/>
    </source>
</evidence>
<proteinExistence type="inferred from homology"/>